<organism evidence="2">
    <name type="scientific">gut metagenome</name>
    <dbReference type="NCBI Taxonomy" id="749906"/>
    <lineage>
        <taxon>unclassified sequences</taxon>
        <taxon>metagenomes</taxon>
        <taxon>organismal metagenomes</taxon>
    </lineage>
</organism>
<evidence type="ECO:0000256" key="1">
    <source>
        <dbReference type="SAM" id="MobiDB-lite"/>
    </source>
</evidence>
<feature type="compositionally biased region" description="Pro residues" evidence="1">
    <location>
        <begin position="46"/>
        <end position="55"/>
    </location>
</feature>
<proteinExistence type="predicted"/>
<feature type="region of interest" description="Disordered" evidence="1">
    <location>
        <begin position="1"/>
        <end position="82"/>
    </location>
</feature>
<accession>J9G6P6</accession>
<gene>
    <name evidence="2" type="ORF">EVA_08968</name>
</gene>
<dbReference type="AlphaFoldDB" id="J9G6P6"/>
<feature type="compositionally biased region" description="Low complexity" evidence="1">
    <location>
        <begin position="69"/>
        <end position="82"/>
    </location>
</feature>
<sequence>MSLRGCAPASPPTGGPPGRGPRRRSASAPRPAGSAARCPRRCRRCPPSPSPVRPPPWRRRDRLPRPRRAPGAPACGGWRGGRCPSASAACWSWPRNRLARWPRAGMP</sequence>
<comment type="caution">
    <text evidence="2">The sequence shown here is derived from an EMBL/GenBank/DDBJ whole genome shotgun (WGS) entry which is preliminary data.</text>
</comment>
<dbReference type="EMBL" id="AMCI01002359">
    <property type="protein sequence ID" value="EJX02927.1"/>
    <property type="molecule type" value="Genomic_DNA"/>
</dbReference>
<name>J9G6P6_9ZZZZ</name>
<reference evidence="2" key="1">
    <citation type="journal article" date="2012" name="PLoS ONE">
        <title>Gene sets for utilization of primary and secondary nutrition supplies in the distal gut of endangered iberian lynx.</title>
        <authorList>
            <person name="Alcaide M."/>
            <person name="Messina E."/>
            <person name="Richter M."/>
            <person name="Bargiela R."/>
            <person name="Peplies J."/>
            <person name="Huws S.A."/>
            <person name="Newbold C.J."/>
            <person name="Golyshin P.N."/>
            <person name="Simon M.A."/>
            <person name="Lopez G."/>
            <person name="Yakimov M.M."/>
            <person name="Ferrer M."/>
        </authorList>
    </citation>
    <scope>NUCLEOTIDE SEQUENCE</scope>
</reference>
<protein>
    <submittedName>
        <fullName evidence="2">Uncharacterized protein</fullName>
    </submittedName>
</protein>
<feature type="compositionally biased region" description="Pro residues" evidence="1">
    <location>
        <begin position="9"/>
        <end position="19"/>
    </location>
</feature>
<feature type="compositionally biased region" description="Basic residues" evidence="1">
    <location>
        <begin position="56"/>
        <end position="68"/>
    </location>
</feature>
<evidence type="ECO:0000313" key="2">
    <source>
        <dbReference type="EMBL" id="EJX02927.1"/>
    </source>
</evidence>
<feature type="compositionally biased region" description="Low complexity" evidence="1">
    <location>
        <begin position="26"/>
        <end position="37"/>
    </location>
</feature>